<dbReference type="Pfam" id="PF13616">
    <property type="entry name" value="Rotamase_3"/>
    <property type="match status" value="1"/>
</dbReference>
<name>C5T1E5_ACIDE</name>
<keyword evidence="4 6" id="KW-0697">Rotamase</keyword>
<dbReference type="PATRIC" id="fig|573060.9.peg.4472"/>
<dbReference type="GO" id="GO:0003755">
    <property type="term" value="F:peptidyl-prolyl cis-trans isomerase activity"/>
    <property type="evidence" value="ECO:0007669"/>
    <property type="project" value="UniProtKB-KW"/>
</dbReference>
<evidence type="ECO:0000256" key="2">
    <source>
        <dbReference type="ARBA" id="ARBA00007656"/>
    </source>
</evidence>
<evidence type="ECO:0000259" key="7">
    <source>
        <dbReference type="PROSITE" id="PS50198"/>
    </source>
</evidence>
<dbReference type="EMBL" id="ACQT01000011">
    <property type="protein sequence ID" value="EER61703.1"/>
    <property type="molecule type" value="Genomic_DNA"/>
</dbReference>
<protein>
    <recommendedName>
        <fullName evidence="3">peptidylprolyl isomerase</fullName>
        <ecNumber evidence="3">5.2.1.8</ecNumber>
    </recommendedName>
</protein>
<dbReference type="Proteomes" id="UP000003856">
    <property type="component" value="Unassembled WGS sequence"/>
</dbReference>
<reference evidence="8 9" key="1">
    <citation type="submission" date="2009-05" db="EMBL/GenBank/DDBJ databases">
        <title>The draft genome of Acidovorax delafieldii 2AN.</title>
        <authorList>
            <consortium name="US DOE Joint Genome Institute (JGI-PGF)"/>
            <person name="Lucas S."/>
            <person name="Copeland A."/>
            <person name="Lapidus A."/>
            <person name="Glavina del Rio T."/>
            <person name="Tice H."/>
            <person name="Bruce D."/>
            <person name="Goodwin L."/>
            <person name="Pitluck S."/>
            <person name="Larimer F."/>
            <person name="Land M.L."/>
            <person name="Hauser L."/>
            <person name="Shelobolina E.S."/>
            <person name="Picardal F."/>
            <person name="Roden E."/>
            <person name="Emerson D."/>
        </authorList>
    </citation>
    <scope>NUCLEOTIDE SEQUENCE [LARGE SCALE GENOMIC DNA]</scope>
    <source>
        <strain evidence="8 9">2AN</strain>
    </source>
</reference>
<evidence type="ECO:0000313" key="9">
    <source>
        <dbReference type="Proteomes" id="UP000003856"/>
    </source>
</evidence>
<dbReference type="SUPFAM" id="SSF54534">
    <property type="entry name" value="FKBP-like"/>
    <property type="match status" value="1"/>
</dbReference>
<feature type="domain" description="PpiC" evidence="7">
    <location>
        <begin position="93"/>
        <end position="189"/>
    </location>
</feature>
<dbReference type="Gene3D" id="3.10.50.40">
    <property type="match status" value="1"/>
</dbReference>
<dbReference type="PROSITE" id="PS50198">
    <property type="entry name" value="PPIC_PPIASE_2"/>
    <property type="match status" value="1"/>
</dbReference>
<dbReference type="PANTHER" id="PTHR47245:SF2">
    <property type="entry name" value="PEPTIDYL-PROLYL CIS-TRANS ISOMERASE HP_0175-RELATED"/>
    <property type="match status" value="1"/>
</dbReference>
<evidence type="ECO:0000256" key="3">
    <source>
        <dbReference type="ARBA" id="ARBA00013194"/>
    </source>
</evidence>
<dbReference type="AlphaFoldDB" id="C5T1E5"/>
<dbReference type="InterPro" id="IPR000297">
    <property type="entry name" value="PPIase_PpiC"/>
</dbReference>
<evidence type="ECO:0000256" key="6">
    <source>
        <dbReference type="PROSITE-ProRule" id="PRU00278"/>
    </source>
</evidence>
<dbReference type="InterPro" id="IPR023058">
    <property type="entry name" value="PPIase_PpiC_CS"/>
</dbReference>
<comment type="catalytic activity">
    <reaction evidence="1">
        <text>[protein]-peptidylproline (omega=180) = [protein]-peptidylproline (omega=0)</text>
        <dbReference type="Rhea" id="RHEA:16237"/>
        <dbReference type="Rhea" id="RHEA-COMP:10747"/>
        <dbReference type="Rhea" id="RHEA-COMP:10748"/>
        <dbReference type="ChEBI" id="CHEBI:83833"/>
        <dbReference type="ChEBI" id="CHEBI:83834"/>
        <dbReference type="EC" id="5.2.1.8"/>
    </reaction>
</comment>
<keyword evidence="9" id="KW-1185">Reference proteome</keyword>
<evidence type="ECO:0000256" key="5">
    <source>
        <dbReference type="ARBA" id="ARBA00023235"/>
    </source>
</evidence>
<evidence type="ECO:0000256" key="1">
    <source>
        <dbReference type="ARBA" id="ARBA00000971"/>
    </source>
</evidence>
<gene>
    <name evidence="8" type="ORF">AcdelDRAFT_0725</name>
</gene>
<keyword evidence="5 6" id="KW-0413">Isomerase</keyword>
<sequence>MPEEMRASVLSRPKTVSQIASNLYARRALANKAQAEGLASDPHVAAALQVARDKVLSDALLAKIDKDSAPSDAVAEGQARNIYKAKPDRFQAPEQVQVRHILIAGTDGGARAQAEKVLEELKAGADFAQLAKERSADTGSGAKGGDLGLFARGRMVPEFDEAAFALKQPGDLSGIVETKFGFHILKLDARRPAGLRPYEEVREELIKEVRGKLQQDARVAEAEKVQQGLTINNEAIEAFAATHKAAP</sequence>
<comment type="similarity">
    <text evidence="2">Belongs to the PpiC/parvulin rotamase family.</text>
</comment>
<dbReference type="EC" id="5.2.1.8" evidence="3"/>
<evidence type="ECO:0000256" key="4">
    <source>
        <dbReference type="ARBA" id="ARBA00023110"/>
    </source>
</evidence>
<dbReference type="InterPro" id="IPR046357">
    <property type="entry name" value="PPIase_dom_sf"/>
</dbReference>
<evidence type="ECO:0000313" key="8">
    <source>
        <dbReference type="EMBL" id="EER61703.1"/>
    </source>
</evidence>
<proteinExistence type="inferred from homology"/>
<accession>C5T1E5</accession>
<dbReference type="PROSITE" id="PS01096">
    <property type="entry name" value="PPIC_PPIASE_1"/>
    <property type="match status" value="1"/>
</dbReference>
<dbReference type="PANTHER" id="PTHR47245">
    <property type="entry name" value="PEPTIDYLPROLYL ISOMERASE"/>
    <property type="match status" value="1"/>
</dbReference>
<dbReference type="InterPro" id="IPR050245">
    <property type="entry name" value="PrsA_foldase"/>
</dbReference>
<comment type="caution">
    <text evidence="8">The sequence shown here is derived from an EMBL/GenBank/DDBJ whole genome shotgun (WGS) entry which is preliminary data.</text>
</comment>
<organism evidence="8 9">
    <name type="scientific">Acidovorax delafieldii 2AN</name>
    <dbReference type="NCBI Taxonomy" id="573060"/>
    <lineage>
        <taxon>Bacteria</taxon>
        <taxon>Pseudomonadati</taxon>
        <taxon>Pseudomonadota</taxon>
        <taxon>Betaproteobacteria</taxon>
        <taxon>Burkholderiales</taxon>
        <taxon>Comamonadaceae</taxon>
        <taxon>Acidovorax</taxon>
    </lineage>
</organism>